<dbReference type="RefSeq" id="WP_124955187.1">
    <property type="nucleotide sequence ID" value="NZ_RRCH01000023.1"/>
</dbReference>
<feature type="domain" description="SGNH hydrolase-type esterase" evidence="1">
    <location>
        <begin position="160"/>
        <end position="317"/>
    </location>
</feature>
<reference evidence="2 3" key="1">
    <citation type="submission" date="2018-11" db="EMBL/GenBank/DDBJ databases">
        <title>Taxonoimc description of Halomarina strain SPP-AMP-1.</title>
        <authorList>
            <person name="Pal Y."/>
            <person name="Srinivasana K."/>
            <person name="Verma A."/>
            <person name="Kumar P."/>
        </authorList>
    </citation>
    <scope>NUCLEOTIDE SEQUENCE [LARGE SCALE GENOMIC DNA]</scope>
    <source>
        <strain evidence="2 3">SPP-AMP-1</strain>
    </source>
</reference>
<name>A0A3P3R9M9_9EURY</name>
<dbReference type="OrthoDB" id="233646at2157"/>
<sequence>MRCDEIEFHNVGECRAVEEGARLQRVPERVRSALNEGAQTRMVHPAGVELRFVPDDSVSVTLSTSPTDRATESLIRVFWGPIQSTETFVIGPEPTTIELAVPEQLTDLRPEEQEPLAYDPRVCRLMLPGEHRGAHVRYHGAEGDRRPPTAEELPDQRYLAYGTSITEGEAAVAEHLTYVNQTARRLGVDPINLGSCGTAYCDRAMADHIATRDDWDIATLALSVNMVDRFSVAEFRERATYMIDSIAAANPDATIACITIYPNARDVQRSVDGERCEQFRDALRDTVSQIDNVSLFEGPEILPDIGGLTTDLVHPGDNAMIRMGENLARKLEAVR</sequence>
<evidence type="ECO:0000259" key="1">
    <source>
        <dbReference type="Pfam" id="PF13472"/>
    </source>
</evidence>
<dbReference type="EMBL" id="RRCH01000023">
    <property type="protein sequence ID" value="RRJ30114.1"/>
    <property type="molecule type" value="Genomic_DNA"/>
</dbReference>
<dbReference type="InterPro" id="IPR013830">
    <property type="entry name" value="SGNH_hydro"/>
</dbReference>
<dbReference type="Proteomes" id="UP000282322">
    <property type="component" value="Unassembled WGS sequence"/>
</dbReference>
<organism evidence="2 3">
    <name type="scientific">Halocatena pleomorpha</name>
    <dbReference type="NCBI Taxonomy" id="1785090"/>
    <lineage>
        <taxon>Archaea</taxon>
        <taxon>Methanobacteriati</taxon>
        <taxon>Methanobacteriota</taxon>
        <taxon>Stenosarchaea group</taxon>
        <taxon>Halobacteria</taxon>
        <taxon>Halobacteriales</taxon>
        <taxon>Natronomonadaceae</taxon>
        <taxon>Halocatena</taxon>
    </lineage>
</organism>
<keyword evidence="3" id="KW-1185">Reference proteome</keyword>
<gene>
    <name evidence="2" type="ORF">EIK79_11065</name>
</gene>
<evidence type="ECO:0000313" key="2">
    <source>
        <dbReference type="EMBL" id="RRJ30114.1"/>
    </source>
</evidence>
<dbReference type="AlphaFoldDB" id="A0A3P3R9M9"/>
<proteinExistence type="predicted"/>
<evidence type="ECO:0000313" key="3">
    <source>
        <dbReference type="Proteomes" id="UP000282322"/>
    </source>
</evidence>
<dbReference type="SUPFAM" id="SSF52266">
    <property type="entry name" value="SGNH hydrolase"/>
    <property type="match status" value="1"/>
</dbReference>
<protein>
    <recommendedName>
        <fullName evidence="1">SGNH hydrolase-type esterase domain-containing protein</fullName>
    </recommendedName>
</protein>
<dbReference type="Gene3D" id="3.40.50.1110">
    <property type="entry name" value="SGNH hydrolase"/>
    <property type="match status" value="1"/>
</dbReference>
<accession>A0A3P3R9M9</accession>
<comment type="caution">
    <text evidence="2">The sequence shown here is derived from an EMBL/GenBank/DDBJ whole genome shotgun (WGS) entry which is preliminary data.</text>
</comment>
<dbReference type="InterPro" id="IPR036514">
    <property type="entry name" value="SGNH_hydro_sf"/>
</dbReference>
<dbReference type="Pfam" id="PF13472">
    <property type="entry name" value="Lipase_GDSL_2"/>
    <property type="match status" value="1"/>
</dbReference>